<dbReference type="Gene3D" id="1.10.287.1060">
    <property type="entry name" value="ESAT-6-like"/>
    <property type="match status" value="1"/>
</dbReference>
<accession>A0ABZ1UCE0</accession>
<dbReference type="SUPFAM" id="SSF140453">
    <property type="entry name" value="EsxAB dimer-like"/>
    <property type="match status" value="1"/>
</dbReference>
<evidence type="ECO:0000256" key="1">
    <source>
        <dbReference type="SAM" id="MobiDB-lite"/>
    </source>
</evidence>
<proteinExistence type="predicted"/>
<dbReference type="EMBL" id="CP108110">
    <property type="protein sequence ID" value="WUQ87736.1"/>
    <property type="molecule type" value="Genomic_DNA"/>
</dbReference>
<organism evidence="2 3">
    <name type="scientific">Kitasatospora purpeofusca</name>
    <dbReference type="NCBI Taxonomy" id="67352"/>
    <lineage>
        <taxon>Bacteria</taxon>
        <taxon>Bacillati</taxon>
        <taxon>Actinomycetota</taxon>
        <taxon>Actinomycetes</taxon>
        <taxon>Kitasatosporales</taxon>
        <taxon>Streptomycetaceae</taxon>
        <taxon>Kitasatospora</taxon>
    </lineage>
</organism>
<dbReference type="InterPro" id="IPR036689">
    <property type="entry name" value="ESAT-6-like_sf"/>
</dbReference>
<keyword evidence="3" id="KW-1185">Reference proteome</keyword>
<sequence>MADLEFERRMNPWLFDSSGNLTEEAKKQFPDLAAAATGTPAPVTLPPAGGGPSVKASPGMIRQAGTNAAALRESVRTECGQPAGHVTGAVAALAGWNLSTALNTAWSVWSGQAHTLGEAVGTIGRNLHTTAQNYDSTETAIHSQFAKQH</sequence>
<name>A0ABZ1UCE0_9ACTN</name>
<evidence type="ECO:0000313" key="3">
    <source>
        <dbReference type="Proteomes" id="UP001432222"/>
    </source>
</evidence>
<protein>
    <recommendedName>
        <fullName evidence="4">Excreted virulence factor EspC (Type VII ESX diderm)</fullName>
    </recommendedName>
</protein>
<gene>
    <name evidence="2" type="ORF">OHA16_35010</name>
</gene>
<evidence type="ECO:0000313" key="2">
    <source>
        <dbReference type="EMBL" id="WUQ87736.1"/>
    </source>
</evidence>
<feature type="region of interest" description="Disordered" evidence="1">
    <location>
        <begin position="37"/>
        <end position="58"/>
    </location>
</feature>
<dbReference type="Proteomes" id="UP001432222">
    <property type="component" value="Chromosome"/>
</dbReference>
<evidence type="ECO:0008006" key="4">
    <source>
        <dbReference type="Google" id="ProtNLM"/>
    </source>
</evidence>
<reference evidence="2" key="1">
    <citation type="submission" date="2022-10" db="EMBL/GenBank/DDBJ databases">
        <title>The complete genomes of actinobacterial strains from the NBC collection.</title>
        <authorList>
            <person name="Joergensen T.S."/>
            <person name="Alvarez Arevalo M."/>
            <person name="Sterndorff E.B."/>
            <person name="Faurdal D."/>
            <person name="Vuksanovic O."/>
            <person name="Mourched A.-S."/>
            <person name="Charusanti P."/>
            <person name="Shaw S."/>
            <person name="Blin K."/>
            <person name="Weber T."/>
        </authorList>
    </citation>
    <scope>NUCLEOTIDE SEQUENCE</scope>
    <source>
        <strain evidence="2">NBC_00222</strain>
    </source>
</reference>
<dbReference type="RefSeq" id="WP_328958293.1">
    <property type="nucleotide sequence ID" value="NZ_CP108110.1"/>
</dbReference>